<feature type="domain" description="LITAF" evidence="7">
    <location>
        <begin position="139"/>
        <end position="222"/>
    </location>
</feature>
<dbReference type="PANTHER" id="PTHR23292">
    <property type="entry name" value="LIPOPOLYSACCHARIDE-INDUCED TUMOR NECROSIS FACTOR-ALPHA FACTOR"/>
    <property type="match status" value="1"/>
</dbReference>
<dbReference type="Proteomes" id="UP001212152">
    <property type="component" value="Unassembled WGS sequence"/>
</dbReference>
<organism evidence="8 9">
    <name type="scientific">Geranomyces variabilis</name>
    <dbReference type="NCBI Taxonomy" id="109894"/>
    <lineage>
        <taxon>Eukaryota</taxon>
        <taxon>Fungi</taxon>
        <taxon>Fungi incertae sedis</taxon>
        <taxon>Chytridiomycota</taxon>
        <taxon>Chytridiomycota incertae sedis</taxon>
        <taxon>Chytridiomycetes</taxon>
        <taxon>Spizellomycetales</taxon>
        <taxon>Powellomycetaceae</taxon>
        <taxon>Geranomyces</taxon>
    </lineage>
</organism>
<sequence length="223" mass="24801">MSERQTIPNLLASDPAAAGPPAYMPASPQPQQQPYLQPVAAHQPEQQQQQQQAIEQQKLDQHHQQEQLDKAHQAHQQQQQQQQQQNHMQFQPNYAQPHLAYPAVPYPQAAQQQQPLQQMPGQAPPNVVYTQAPNVVYTTQQPGLLIMSQLQNGPSPVVCPFCQNLVTTRVTPTTGTITWVTAGACCIFGLCCCAWIPFVADGLQDTEHSCPQCNQRLGVKTRM</sequence>
<feature type="compositionally biased region" description="Low complexity" evidence="6">
    <location>
        <begin position="74"/>
        <end position="89"/>
    </location>
</feature>
<evidence type="ECO:0000256" key="3">
    <source>
        <dbReference type="ARBA" id="ARBA00022723"/>
    </source>
</evidence>
<dbReference type="PROSITE" id="PS51837">
    <property type="entry name" value="LITAF"/>
    <property type="match status" value="1"/>
</dbReference>
<dbReference type="SMART" id="SM00714">
    <property type="entry name" value="LITAF"/>
    <property type="match status" value="1"/>
</dbReference>
<evidence type="ECO:0000256" key="6">
    <source>
        <dbReference type="SAM" id="MobiDB-lite"/>
    </source>
</evidence>
<comment type="caution">
    <text evidence="8">The sequence shown here is derived from an EMBL/GenBank/DDBJ whole genome shotgun (WGS) entry which is preliminary data.</text>
</comment>
<dbReference type="GO" id="GO:0016020">
    <property type="term" value="C:membrane"/>
    <property type="evidence" value="ECO:0007669"/>
    <property type="project" value="UniProtKB-SubCell"/>
</dbReference>
<gene>
    <name evidence="8" type="ORF">HDU87_004432</name>
</gene>
<dbReference type="Pfam" id="PF10601">
    <property type="entry name" value="zf-LITAF-like"/>
    <property type="match status" value="1"/>
</dbReference>
<accession>A0AAD5TIP8</accession>
<protein>
    <recommendedName>
        <fullName evidence="7">LITAF domain-containing protein</fullName>
    </recommendedName>
</protein>
<keyword evidence="9" id="KW-1185">Reference proteome</keyword>
<comment type="similarity">
    <text evidence="2">Belongs to the CDIP1/LITAF family.</text>
</comment>
<evidence type="ECO:0000256" key="4">
    <source>
        <dbReference type="ARBA" id="ARBA00022833"/>
    </source>
</evidence>
<dbReference type="GO" id="GO:0008270">
    <property type="term" value="F:zinc ion binding"/>
    <property type="evidence" value="ECO:0007669"/>
    <property type="project" value="TreeGrafter"/>
</dbReference>
<feature type="region of interest" description="Disordered" evidence="6">
    <location>
        <begin position="1"/>
        <end position="89"/>
    </location>
</feature>
<name>A0AAD5TIP8_9FUNG</name>
<keyword evidence="3" id="KW-0479">Metal-binding</keyword>
<evidence type="ECO:0000313" key="8">
    <source>
        <dbReference type="EMBL" id="KAJ3177413.1"/>
    </source>
</evidence>
<evidence type="ECO:0000259" key="7">
    <source>
        <dbReference type="PROSITE" id="PS51837"/>
    </source>
</evidence>
<feature type="compositionally biased region" description="Basic and acidic residues" evidence="6">
    <location>
        <begin position="57"/>
        <end position="72"/>
    </location>
</feature>
<evidence type="ECO:0000313" key="9">
    <source>
        <dbReference type="Proteomes" id="UP001212152"/>
    </source>
</evidence>
<proteinExistence type="inferred from homology"/>
<dbReference type="EMBL" id="JADGJQ010000033">
    <property type="protein sequence ID" value="KAJ3177413.1"/>
    <property type="molecule type" value="Genomic_DNA"/>
</dbReference>
<keyword evidence="4" id="KW-0862">Zinc</keyword>
<comment type="subcellular location">
    <subcellularLocation>
        <location evidence="1">Membrane</location>
        <topology evidence="1">Peripheral membrane protein</topology>
    </subcellularLocation>
</comment>
<dbReference type="InterPro" id="IPR006629">
    <property type="entry name" value="LITAF"/>
</dbReference>
<dbReference type="AlphaFoldDB" id="A0AAD5TIP8"/>
<dbReference type="PANTHER" id="PTHR23292:SF6">
    <property type="entry name" value="FI16602P1-RELATED"/>
    <property type="match status" value="1"/>
</dbReference>
<evidence type="ECO:0000256" key="5">
    <source>
        <dbReference type="ARBA" id="ARBA00023136"/>
    </source>
</evidence>
<keyword evidence="5" id="KW-0472">Membrane</keyword>
<reference evidence="8" key="1">
    <citation type="submission" date="2020-05" db="EMBL/GenBank/DDBJ databases">
        <title>Phylogenomic resolution of chytrid fungi.</title>
        <authorList>
            <person name="Stajich J.E."/>
            <person name="Amses K."/>
            <person name="Simmons R."/>
            <person name="Seto K."/>
            <person name="Myers J."/>
            <person name="Bonds A."/>
            <person name="Quandt C.A."/>
            <person name="Barry K."/>
            <person name="Liu P."/>
            <person name="Grigoriev I."/>
            <person name="Longcore J.E."/>
            <person name="James T.Y."/>
        </authorList>
    </citation>
    <scope>NUCLEOTIDE SEQUENCE</scope>
    <source>
        <strain evidence="8">JEL0379</strain>
    </source>
</reference>
<dbReference type="InterPro" id="IPR037519">
    <property type="entry name" value="LITAF_fam"/>
</dbReference>
<evidence type="ECO:0000256" key="1">
    <source>
        <dbReference type="ARBA" id="ARBA00004170"/>
    </source>
</evidence>
<feature type="compositionally biased region" description="Low complexity" evidence="6">
    <location>
        <begin position="15"/>
        <end position="56"/>
    </location>
</feature>
<evidence type="ECO:0000256" key="2">
    <source>
        <dbReference type="ARBA" id="ARBA00005975"/>
    </source>
</evidence>